<dbReference type="AlphaFoldDB" id="A0A182NCN1"/>
<keyword evidence="8" id="KW-1015">Disulfide bond</keyword>
<dbReference type="PROSITE" id="PS00134">
    <property type="entry name" value="TRYPSIN_HIS"/>
    <property type="match status" value="1"/>
</dbReference>
<evidence type="ECO:0000256" key="2">
    <source>
        <dbReference type="ARBA" id="ARBA00022525"/>
    </source>
</evidence>
<evidence type="ECO:0000256" key="4">
    <source>
        <dbReference type="ARBA" id="ARBA00022729"/>
    </source>
</evidence>
<evidence type="ECO:0000313" key="13">
    <source>
        <dbReference type="Proteomes" id="UP000075884"/>
    </source>
</evidence>
<keyword evidence="7" id="KW-0865">Zymogen</keyword>
<dbReference type="CDD" id="cd00190">
    <property type="entry name" value="Tryp_SPc"/>
    <property type="match status" value="1"/>
</dbReference>
<sequence length="365" mass="40442">MFLVRRLLVLVFVWCALPEVSGKEQRLICGRRRVDTVFLINNGINAIAGHWPWHAAIFHRKLGQLEYACGGSILDQRTVLTAAHCVTTPHGMISLRLISVHVGQTHLREESEYIQVHGVQEVIVHPSFIVHSIPYDIALIKLTANIALSKFVQPVCLWTMDDQLESIVGKNGTIIGFGLTERDVTSDHLKQALVSVVDPLSCIESDRAAFGTLLTKEMFCGKGQPGVSACNGDSGGGMFFEIGGKWFVRGLVSFTPVRAGTSLCDNLKHTAFTDVAKYSEWISKYVDPRVLPTDSDGIEVNYEEKQRLFNFDTCGIYSYEIFLPWLGMLTSPTADGTFGQRCAVTLISDWYAVGPAHCFRNDGLK</sequence>
<evidence type="ECO:0000256" key="8">
    <source>
        <dbReference type="ARBA" id="ARBA00023157"/>
    </source>
</evidence>
<dbReference type="GO" id="GO:0006508">
    <property type="term" value="P:proteolysis"/>
    <property type="evidence" value="ECO:0007669"/>
    <property type="project" value="UniProtKB-KW"/>
</dbReference>
<dbReference type="InterPro" id="IPR001254">
    <property type="entry name" value="Trypsin_dom"/>
</dbReference>
<dbReference type="EnsemblMetazoa" id="ADIR005395-RA">
    <property type="protein sequence ID" value="ADIR005395-PA"/>
    <property type="gene ID" value="ADIR005395"/>
</dbReference>
<feature type="domain" description="Peptidase S1" evidence="11">
    <location>
        <begin position="40"/>
        <end position="287"/>
    </location>
</feature>
<dbReference type="VEuPathDB" id="VectorBase:ADIR005395"/>
<evidence type="ECO:0000256" key="1">
    <source>
        <dbReference type="ARBA" id="ARBA00004613"/>
    </source>
</evidence>
<evidence type="ECO:0000256" key="7">
    <source>
        <dbReference type="ARBA" id="ARBA00023145"/>
    </source>
</evidence>
<evidence type="ECO:0000259" key="11">
    <source>
        <dbReference type="PROSITE" id="PS50240"/>
    </source>
</evidence>
<dbReference type="GO" id="GO:0004252">
    <property type="term" value="F:serine-type endopeptidase activity"/>
    <property type="evidence" value="ECO:0007669"/>
    <property type="project" value="InterPro"/>
</dbReference>
<keyword evidence="4 10" id="KW-0732">Signal</keyword>
<dbReference type="FunFam" id="2.40.10.10:FF:000146">
    <property type="entry name" value="Serine protease 53"/>
    <property type="match status" value="1"/>
</dbReference>
<reference evidence="13" key="1">
    <citation type="submission" date="2013-03" db="EMBL/GenBank/DDBJ databases">
        <title>The Genome Sequence of Anopheles dirus WRAIR2.</title>
        <authorList>
            <consortium name="The Broad Institute Genomics Platform"/>
            <person name="Neafsey D.E."/>
            <person name="Walton C."/>
            <person name="Walker B."/>
            <person name="Young S.K."/>
            <person name="Zeng Q."/>
            <person name="Gargeya S."/>
            <person name="Fitzgerald M."/>
            <person name="Haas B."/>
            <person name="Abouelleil A."/>
            <person name="Allen A.W."/>
            <person name="Alvarado L."/>
            <person name="Arachchi H.M."/>
            <person name="Berlin A.M."/>
            <person name="Chapman S.B."/>
            <person name="Gainer-Dewar J."/>
            <person name="Goldberg J."/>
            <person name="Griggs A."/>
            <person name="Gujja S."/>
            <person name="Hansen M."/>
            <person name="Howarth C."/>
            <person name="Imamovic A."/>
            <person name="Ireland A."/>
            <person name="Larimer J."/>
            <person name="McCowan C."/>
            <person name="Murphy C."/>
            <person name="Pearson M."/>
            <person name="Poon T.W."/>
            <person name="Priest M."/>
            <person name="Roberts A."/>
            <person name="Saif S."/>
            <person name="Shea T."/>
            <person name="Sisk P."/>
            <person name="Sykes S."/>
            <person name="Wortman J."/>
            <person name="Nusbaum C."/>
            <person name="Birren B."/>
        </authorList>
    </citation>
    <scope>NUCLEOTIDE SEQUENCE [LARGE SCALE GENOMIC DNA]</scope>
    <source>
        <strain evidence="13">WRAIR2</strain>
    </source>
</reference>
<proteinExistence type="inferred from homology"/>
<evidence type="ECO:0000313" key="12">
    <source>
        <dbReference type="EnsemblMetazoa" id="ADIR005395-PA"/>
    </source>
</evidence>
<reference evidence="12" key="2">
    <citation type="submission" date="2020-05" db="UniProtKB">
        <authorList>
            <consortium name="EnsemblMetazoa"/>
        </authorList>
    </citation>
    <scope>IDENTIFICATION</scope>
    <source>
        <strain evidence="12">WRAIR2</strain>
    </source>
</reference>
<dbReference type="STRING" id="7168.A0A182NCN1"/>
<keyword evidence="2" id="KW-0964">Secreted</keyword>
<accession>A0A182NCN1</accession>
<evidence type="ECO:0000256" key="10">
    <source>
        <dbReference type="SAM" id="SignalP"/>
    </source>
</evidence>
<evidence type="ECO:0000256" key="3">
    <source>
        <dbReference type="ARBA" id="ARBA00022670"/>
    </source>
</evidence>
<comment type="similarity">
    <text evidence="9">Belongs to the peptidase S1 family. CLIP subfamily.</text>
</comment>
<dbReference type="InterPro" id="IPR009003">
    <property type="entry name" value="Peptidase_S1_PA"/>
</dbReference>
<evidence type="ECO:0000256" key="9">
    <source>
        <dbReference type="ARBA" id="ARBA00024195"/>
    </source>
</evidence>
<dbReference type="InterPro" id="IPR001314">
    <property type="entry name" value="Peptidase_S1A"/>
</dbReference>
<protein>
    <recommendedName>
        <fullName evidence="11">Peptidase S1 domain-containing protein</fullName>
    </recommendedName>
</protein>
<feature type="chain" id="PRO_5008129720" description="Peptidase S1 domain-containing protein" evidence="10">
    <location>
        <begin position="23"/>
        <end position="365"/>
    </location>
</feature>
<dbReference type="PANTHER" id="PTHR24260:SF136">
    <property type="entry name" value="GH08193P-RELATED"/>
    <property type="match status" value="1"/>
</dbReference>
<keyword evidence="6" id="KW-0720">Serine protease</keyword>
<evidence type="ECO:0000256" key="5">
    <source>
        <dbReference type="ARBA" id="ARBA00022801"/>
    </source>
</evidence>
<dbReference type="Gene3D" id="2.40.10.10">
    <property type="entry name" value="Trypsin-like serine proteases"/>
    <property type="match status" value="1"/>
</dbReference>
<keyword evidence="5" id="KW-0378">Hydrolase</keyword>
<evidence type="ECO:0000256" key="6">
    <source>
        <dbReference type="ARBA" id="ARBA00022825"/>
    </source>
</evidence>
<dbReference type="GO" id="GO:0005576">
    <property type="term" value="C:extracellular region"/>
    <property type="evidence" value="ECO:0007669"/>
    <property type="project" value="UniProtKB-SubCell"/>
</dbReference>
<dbReference type="PRINTS" id="PR00722">
    <property type="entry name" value="CHYMOTRYPSIN"/>
</dbReference>
<feature type="signal peptide" evidence="10">
    <location>
        <begin position="1"/>
        <end position="22"/>
    </location>
</feature>
<dbReference type="InterPro" id="IPR043504">
    <property type="entry name" value="Peptidase_S1_PA_chymotrypsin"/>
</dbReference>
<dbReference type="SMART" id="SM00020">
    <property type="entry name" value="Tryp_SPc"/>
    <property type="match status" value="1"/>
</dbReference>
<keyword evidence="13" id="KW-1185">Reference proteome</keyword>
<dbReference type="Proteomes" id="UP000075884">
    <property type="component" value="Unassembled WGS sequence"/>
</dbReference>
<organism evidence="12 13">
    <name type="scientific">Anopheles dirus</name>
    <dbReference type="NCBI Taxonomy" id="7168"/>
    <lineage>
        <taxon>Eukaryota</taxon>
        <taxon>Metazoa</taxon>
        <taxon>Ecdysozoa</taxon>
        <taxon>Arthropoda</taxon>
        <taxon>Hexapoda</taxon>
        <taxon>Insecta</taxon>
        <taxon>Pterygota</taxon>
        <taxon>Neoptera</taxon>
        <taxon>Endopterygota</taxon>
        <taxon>Diptera</taxon>
        <taxon>Nematocera</taxon>
        <taxon>Culicoidea</taxon>
        <taxon>Culicidae</taxon>
        <taxon>Anophelinae</taxon>
        <taxon>Anopheles</taxon>
    </lineage>
</organism>
<dbReference type="InterPro" id="IPR018114">
    <property type="entry name" value="TRYPSIN_HIS"/>
</dbReference>
<dbReference type="InterPro" id="IPR051333">
    <property type="entry name" value="CLIP_Serine_Protease"/>
</dbReference>
<keyword evidence="3" id="KW-0645">Protease</keyword>
<dbReference type="PROSITE" id="PS50240">
    <property type="entry name" value="TRYPSIN_DOM"/>
    <property type="match status" value="1"/>
</dbReference>
<dbReference type="SUPFAM" id="SSF50494">
    <property type="entry name" value="Trypsin-like serine proteases"/>
    <property type="match status" value="1"/>
</dbReference>
<name>A0A182NCN1_9DIPT</name>
<dbReference type="PANTHER" id="PTHR24260">
    <property type="match status" value="1"/>
</dbReference>
<dbReference type="Pfam" id="PF00089">
    <property type="entry name" value="Trypsin"/>
    <property type="match status" value="1"/>
</dbReference>
<comment type="subcellular location">
    <subcellularLocation>
        <location evidence="1">Secreted</location>
    </subcellularLocation>
</comment>